<dbReference type="AlphaFoldDB" id="A0A165A758"/>
<protein>
    <submittedName>
        <fullName evidence="2">Uncharacterized protein</fullName>
    </submittedName>
</protein>
<dbReference type="RefSeq" id="XP_018185605.1">
    <property type="nucleotide sequence ID" value="XM_018331312.1"/>
</dbReference>
<reference evidence="2 3" key="1">
    <citation type="journal article" date="2016" name="Fungal Biol.">
        <title>The genome of Xylona heveae provides a window into fungal endophytism.</title>
        <authorList>
            <person name="Gazis R."/>
            <person name="Kuo A."/>
            <person name="Riley R."/>
            <person name="LaButti K."/>
            <person name="Lipzen A."/>
            <person name="Lin J."/>
            <person name="Amirebrahimi M."/>
            <person name="Hesse C.N."/>
            <person name="Spatafora J.W."/>
            <person name="Henrissat B."/>
            <person name="Hainaut M."/>
            <person name="Grigoriev I.V."/>
            <person name="Hibbett D.S."/>
        </authorList>
    </citation>
    <scope>NUCLEOTIDE SEQUENCE [LARGE SCALE GENOMIC DNA]</scope>
    <source>
        <strain evidence="2 3">TC161</strain>
    </source>
</reference>
<feature type="compositionally biased region" description="Basic and acidic residues" evidence="1">
    <location>
        <begin position="240"/>
        <end position="249"/>
    </location>
</feature>
<dbReference type="OrthoDB" id="5238363at2759"/>
<feature type="region of interest" description="Disordered" evidence="1">
    <location>
        <begin position="137"/>
        <end position="160"/>
    </location>
</feature>
<evidence type="ECO:0000313" key="3">
    <source>
        <dbReference type="Proteomes" id="UP000076632"/>
    </source>
</evidence>
<dbReference type="InParanoid" id="A0A165A758"/>
<dbReference type="GeneID" id="28896449"/>
<dbReference type="EMBL" id="KV407464">
    <property type="protein sequence ID" value="KZF20050.1"/>
    <property type="molecule type" value="Genomic_DNA"/>
</dbReference>
<accession>A0A165A758</accession>
<keyword evidence="3" id="KW-1185">Reference proteome</keyword>
<dbReference type="STRING" id="1328760.A0A165A758"/>
<sequence>MRLPRIPLSGHPPAPTPTPSPQIAASSGNKVSPIRNDTRGPKGYRLVKVPGVTCFRPSFSPDQRPAYATQKFLDDPYHVLHLKTKRRIEARDKNTLWTMVYTANAVSQYRTVRSFCNRKMKRGLEEALALRGFDYNGRQLQQPRSQDNRKKIPGRPSKQFPLQNLGNLKGSLTFQLLEPMITAKQEDVNAQAVKVVDAVVKLCQPYPILSGMQRLRKPREPRSGKPSSGKPRPRATLITEKSEAKAVHP</sequence>
<name>A0A165A758_XYLHT</name>
<organism evidence="2 3">
    <name type="scientific">Xylona heveae (strain CBS 132557 / TC161)</name>
    <dbReference type="NCBI Taxonomy" id="1328760"/>
    <lineage>
        <taxon>Eukaryota</taxon>
        <taxon>Fungi</taxon>
        <taxon>Dikarya</taxon>
        <taxon>Ascomycota</taxon>
        <taxon>Pezizomycotina</taxon>
        <taxon>Xylonomycetes</taxon>
        <taxon>Xylonales</taxon>
        <taxon>Xylonaceae</taxon>
        <taxon>Xylona</taxon>
    </lineage>
</organism>
<proteinExistence type="predicted"/>
<feature type="compositionally biased region" description="Pro residues" evidence="1">
    <location>
        <begin position="10"/>
        <end position="20"/>
    </location>
</feature>
<feature type="region of interest" description="Disordered" evidence="1">
    <location>
        <begin position="1"/>
        <end position="43"/>
    </location>
</feature>
<evidence type="ECO:0000313" key="2">
    <source>
        <dbReference type="EMBL" id="KZF20050.1"/>
    </source>
</evidence>
<feature type="region of interest" description="Disordered" evidence="1">
    <location>
        <begin position="211"/>
        <end position="249"/>
    </location>
</feature>
<evidence type="ECO:0000256" key="1">
    <source>
        <dbReference type="SAM" id="MobiDB-lite"/>
    </source>
</evidence>
<dbReference type="Proteomes" id="UP000076632">
    <property type="component" value="Unassembled WGS sequence"/>
</dbReference>
<gene>
    <name evidence="2" type="ORF">L228DRAFT_241242</name>
</gene>